<dbReference type="SUPFAM" id="SSF46894">
    <property type="entry name" value="C-terminal effector domain of the bipartite response regulators"/>
    <property type="match status" value="1"/>
</dbReference>
<dbReference type="InterPro" id="IPR011990">
    <property type="entry name" value="TPR-like_helical_dom_sf"/>
</dbReference>
<dbReference type="PROSITE" id="PS00622">
    <property type="entry name" value="HTH_LUXR_1"/>
    <property type="match status" value="1"/>
</dbReference>
<dbReference type="PANTHER" id="PTHR44688">
    <property type="entry name" value="DNA-BINDING TRANSCRIPTIONAL ACTIVATOR DEVR_DOSR"/>
    <property type="match status" value="1"/>
</dbReference>
<dbReference type="Gene3D" id="1.10.10.10">
    <property type="entry name" value="Winged helix-like DNA-binding domain superfamily/Winged helix DNA-binding domain"/>
    <property type="match status" value="1"/>
</dbReference>
<evidence type="ECO:0000256" key="2">
    <source>
        <dbReference type="ARBA" id="ARBA00023125"/>
    </source>
</evidence>
<keyword evidence="3" id="KW-0804">Transcription</keyword>
<dbReference type="PANTHER" id="PTHR44688:SF16">
    <property type="entry name" value="DNA-BINDING TRANSCRIPTIONAL ACTIVATOR DEVR_DOSR"/>
    <property type="match status" value="1"/>
</dbReference>
<evidence type="ECO:0000259" key="4">
    <source>
        <dbReference type="PROSITE" id="PS50043"/>
    </source>
</evidence>
<dbReference type="CDD" id="cd06170">
    <property type="entry name" value="LuxR_C_like"/>
    <property type="match status" value="1"/>
</dbReference>
<dbReference type="SMART" id="SM00028">
    <property type="entry name" value="TPR"/>
    <property type="match status" value="3"/>
</dbReference>
<dbReference type="AlphaFoldDB" id="A0A0U3BBL1"/>
<dbReference type="SUPFAM" id="SSF48452">
    <property type="entry name" value="TPR-like"/>
    <property type="match status" value="1"/>
</dbReference>
<dbReference type="GO" id="GO:0006355">
    <property type="term" value="P:regulation of DNA-templated transcription"/>
    <property type="evidence" value="ECO:0007669"/>
    <property type="project" value="InterPro"/>
</dbReference>
<evidence type="ECO:0000256" key="1">
    <source>
        <dbReference type="ARBA" id="ARBA00023015"/>
    </source>
</evidence>
<dbReference type="InterPro" id="IPR036388">
    <property type="entry name" value="WH-like_DNA-bd_sf"/>
</dbReference>
<dbReference type="InterPro" id="IPR016032">
    <property type="entry name" value="Sig_transdc_resp-reg_C-effctor"/>
</dbReference>
<sequence>MVTGLTYCSVIDGCQQAHAMRRAHEWTAALAQWCQAQPEMVAFSGICLVHRAEIQQMHGAWAEALDEARRAMARCEAAGNRQAVGAAWYQQAEVLRLRGAFDDAEDAYGQASRHGRDPQPGLALLRAAQGRVREAARAIDVALRTTAQGWRRARLLPAAVEILLQGNDIDAACNACNELEAIASGFGSEELMAAAACARGSIALASGQAHEALQSLQRAAQLWQQHDAPYLLARARALAAQARHALGDVDGSRLELDAARALFTQLGAMPDLARADVAPARSGRPHGLTVRELQVLRLVAAGKSNKVIAAELFLSERTIDRHVSNILAKLDVPSRAAATACAYEFDLMRRA</sequence>
<evidence type="ECO:0000313" key="5">
    <source>
        <dbReference type="EMBL" id="ALV86405.1"/>
    </source>
</evidence>
<name>A0A0U3BBL1_9BACT</name>
<dbReference type="SMART" id="SM00421">
    <property type="entry name" value="HTH_LUXR"/>
    <property type="match status" value="1"/>
</dbReference>
<reference evidence="5" key="1">
    <citation type="submission" date="2015-10" db="EMBL/GenBank/DDBJ databases">
        <title>Biosynthesis of SCL-MCL polyhydroxyalkanoates by metagenomic clones in Pseudomonas putida.</title>
        <authorList>
            <person name="Cheng J."/>
            <person name="Charles T.C."/>
        </authorList>
    </citation>
    <scope>NUCLEOTIDE SEQUENCE</scope>
</reference>
<accession>A0A0U3BBL1</accession>
<dbReference type="PRINTS" id="PR00038">
    <property type="entry name" value="HTHLUXR"/>
</dbReference>
<dbReference type="InterPro" id="IPR000792">
    <property type="entry name" value="Tscrpt_reg_LuxR_C"/>
</dbReference>
<organism evidence="5">
    <name type="scientific">uncultured bacterium 14</name>
    <dbReference type="NCBI Taxonomy" id="1748267"/>
    <lineage>
        <taxon>Bacteria</taxon>
        <taxon>environmental samples</taxon>
    </lineage>
</organism>
<keyword evidence="2" id="KW-0238">DNA-binding</keyword>
<dbReference type="EMBL" id="KT944262">
    <property type="protein sequence ID" value="ALV86405.1"/>
    <property type="molecule type" value="Genomic_DNA"/>
</dbReference>
<keyword evidence="1" id="KW-0805">Transcription regulation</keyword>
<protein>
    <submittedName>
        <fullName evidence="5">LuxR family transcriptional regulator</fullName>
    </submittedName>
</protein>
<feature type="domain" description="HTH luxR-type" evidence="4">
    <location>
        <begin position="281"/>
        <end position="346"/>
    </location>
</feature>
<evidence type="ECO:0000256" key="3">
    <source>
        <dbReference type="ARBA" id="ARBA00023163"/>
    </source>
</evidence>
<dbReference type="Pfam" id="PF00196">
    <property type="entry name" value="GerE"/>
    <property type="match status" value="1"/>
</dbReference>
<dbReference type="GO" id="GO:0003677">
    <property type="term" value="F:DNA binding"/>
    <property type="evidence" value="ECO:0007669"/>
    <property type="project" value="UniProtKB-KW"/>
</dbReference>
<dbReference type="InterPro" id="IPR019734">
    <property type="entry name" value="TPR_rpt"/>
</dbReference>
<proteinExistence type="predicted"/>
<dbReference type="Gene3D" id="1.25.40.10">
    <property type="entry name" value="Tetratricopeptide repeat domain"/>
    <property type="match status" value="1"/>
</dbReference>
<dbReference type="PROSITE" id="PS50043">
    <property type="entry name" value="HTH_LUXR_2"/>
    <property type="match status" value="1"/>
</dbReference>